<reference evidence="2 3" key="1">
    <citation type="journal article" date="2021" name="J. Biosci. Bioeng.">
        <title>Identification and characterization of a chc gene cluster responsible for the aromatization pathway of cyclohexanecarboxylate degradation in Sinomonas cyclohexanicum ATCC 51369.</title>
        <authorList>
            <person name="Yamamoto T."/>
            <person name="Hasegawa Y."/>
            <person name="Lau P.C.K."/>
            <person name="Iwaki H."/>
        </authorList>
    </citation>
    <scope>NUCLEOTIDE SEQUENCE [LARGE SCALE GENOMIC DNA]</scope>
    <source>
        <strain evidence="2 3">ATCC 51369</strain>
    </source>
</reference>
<dbReference type="Proteomes" id="UP001319861">
    <property type="component" value="Chromosome"/>
</dbReference>
<dbReference type="SUPFAM" id="SSF159941">
    <property type="entry name" value="MM3350-like"/>
    <property type="match status" value="1"/>
</dbReference>
<dbReference type="RefSeq" id="WP_229230601.1">
    <property type="nucleotide sequence ID" value="NZ_AP024525.1"/>
</dbReference>
<evidence type="ECO:0000313" key="3">
    <source>
        <dbReference type="Proteomes" id="UP001319861"/>
    </source>
</evidence>
<keyword evidence="3" id="KW-1185">Reference proteome</keyword>
<dbReference type="EMBL" id="AP024525">
    <property type="protein sequence ID" value="BCT77945.1"/>
    <property type="molecule type" value="Genomic_DNA"/>
</dbReference>
<dbReference type="PANTHER" id="PTHR41878:SF1">
    <property type="entry name" value="TNPR PROTEIN"/>
    <property type="match status" value="1"/>
</dbReference>
<evidence type="ECO:0000259" key="1">
    <source>
        <dbReference type="Pfam" id="PF07929"/>
    </source>
</evidence>
<name>A0ABN6FMN9_SINCY</name>
<accession>A0ABN6FMN9</accession>
<evidence type="ECO:0000313" key="2">
    <source>
        <dbReference type="EMBL" id="BCT77945.1"/>
    </source>
</evidence>
<proteinExistence type="predicted"/>
<organism evidence="2 3">
    <name type="scientific">Sinomonas cyclohexanicum</name>
    <name type="common">Corynebacterium cyclohexanicum</name>
    <dbReference type="NCBI Taxonomy" id="322009"/>
    <lineage>
        <taxon>Bacteria</taxon>
        <taxon>Bacillati</taxon>
        <taxon>Actinomycetota</taxon>
        <taxon>Actinomycetes</taxon>
        <taxon>Micrococcales</taxon>
        <taxon>Micrococcaceae</taxon>
        <taxon>Sinomonas</taxon>
    </lineage>
</organism>
<gene>
    <name evidence="2" type="ORF">SCMU_37870</name>
</gene>
<dbReference type="PANTHER" id="PTHR41878">
    <property type="entry name" value="LEXA REPRESSOR-RELATED"/>
    <property type="match status" value="1"/>
</dbReference>
<sequence>MAHHDDRPVPVRLRATLEWTEPPIWRVLDVDPVLTLDRLHRVLQIVFGWRDQHLHDFTDVDPYAQIGAAHGGKDPSQIREPRVWTDLETLDGGPPMTEEAGVRFVDALGSTGVLFYQYDFGDSWTVRLDPLEETGTLEPGAAARVDDGALAGPIDDSGGTSGYAQKLEILAGPDSEERRDLADWVEWVCGPWRELSPERFDVPATNRVLARLARAAPGHDGGAPPSAPVLAGIAGRLAEGMRPEFWAFVDAAGIEDGPITASEAEIGHMMGPYLWLIRRVGTDGLSLTDAGWLPPAVVREAADVLNLKENWIGSATRENSTPPILALRESAQWLGLVRKIKGRLTVPRAVQKLADDPRELWEHVAREALRRTKDGPYRDAAVLVFLDIAAGLRAQWRDTLEAVAFGLGALGWAMPDGEPLNRWDASDLTGELDGVLRSVGINSIASERNFVRASGAAAFARAALPAGDPQETPPRT</sequence>
<dbReference type="InterPro" id="IPR024047">
    <property type="entry name" value="MM3350-like_sf"/>
</dbReference>
<feature type="domain" description="Plasmid pRiA4b Orf3-like" evidence="1">
    <location>
        <begin position="11"/>
        <end position="201"/>
    </location>
</feature>
<dbReference type="Pfam" id="PF07929">
    <property type="entry name" value="PRiA4_ORF3"/>
    <property type="match status" value="1"/>
</dbReference>
<protein>
    <recommendedName>
        <fullName evidence="1">Plasmid pRiA4b Orf3-like domain-containing protein</fullName>
    </recommendedName>
</protein>
<dbReference type="Gene3D" id="3.10.290.30">
    <property type="entry name" value="MM3350-like"/>
    <property type="match status" value="1"/>
</dbReference>
<dbReference type="InterPro" id="IPR012912">
    <property type="entry name" value="Plasmid_pRiA4b_Orf3-like"/>
</dbReference>